<evidence type="ECO:0000256" key="1">
    <source>
        <dbReference type="ARBA" id="ARBA00004651"/>
    </source>
</evidence>
<dbReference type="InterPro" id="IPR003660">
    <property type="entry name" value="HAMP_dom"/>
</dbReference>
<dbReference type="EMBL" id="WTUZ01000039">
    <property type="protein sequence ID" value="MZQ86504.1"/>
    <property type="molecule type" value="Genomic_DNA"/>
</dbReference>
<sequence length="612" mass="69237">MGLIPMKTKIQNQFFLSYLFLAVIPLLALSYYSYYTIKTNAQKELVRTISFDMQQSQASLDALYLRFQRYMDILSNSSTFYNLALPALGDIKQGNIQHAKYIGTTGLDPQIKSLFATDDVISAAMVIIDGRVVYSYKSFVSVTNDFKSNPIIVTTEASPNMRWFSNQVTPFGSFDGTYSVITKNIYNIMGNNPSEILCQIILLVSQQKMNALLNNELRFADSIIRVLDTDDTIIAGNDHALPLSDHQIALMTQKLPLDQNSNNISYIDKFFVLHNISNVTNWRIVQLSSSRHVTEASSSIILFSTILAAALLILMFLFSFIISNEILLPIKRLANAMKKVGEMNIKMAVMPNSKNEISEIASGFNQMVDRIDHLFRHTIEIESQKRKSEIDMLKYQINPHFLYNTINSIRFSAMKHKDEITARMLVTLSRLLRNTLSHPSNVIALREEIQNTKDYISLQQLRYDHHLNVEYQIEEQTAHLLVPHMILQPIVENAIMHGLNQNLNTGAKANIILSSFLKNSTTLILSVHDNGIGIANQIIDNLLVQPSTLSSDSLRIGFVNIHKRIRLQYGEPYGIEIESATGFFTNVKIILPVLDTMEDAQAHFINEGGTNE</sequence>
<evidence type="ECO:0000256" key="9">
    <source>
        <dbReference type="ARBA" id="ARBA00022989"/>
    </source>
</evidence>
<dbReference type="Gene3D" id="3.30.565.10">
    <property type="entry name" value="Histidine kinase-like ATPase, C-terminal domain"/>
    <property type="match status" value="1"/>
</dbReference>
<evidence type="ECO:0000313" key="15">
    <source>
        <dbReference type="Proteomes" id="UP000481087"/>
    </source>
</evidence>
<dbReference type="GO" id="GO:0005524">
    <property type="term" value="F:ATP binding"/>
    <property type="evidence" value="ECO:0007669"/>
    <property type="project" value="UniProtKB-KW"/>
</dbReference>
<dbReference type="GO" id="GO:0005886">
    <property type="term" value="C:plasma membrane"/>
    <property type="evidence" value="ECO:0007669"/>
    <property type="project" value="UniProtKB-SubCell"/>
</dbReference>
<keyword evidence="3" id="KW-0597">Phosphoprotein</keyword>
<keyword evidence="8" id="KW-0067">ATP-binding</keyword>
<dbReference type="PANTHER" id="PTHR34220:SF11">
    <property type="entry name" value="SENSOR PROTEIN KINASE HPTS"/>
    <property type="match status" value="1"/>
</dbReference>
<dbReference type="Pfam" id="PF00672">
    <property type="entry name" value="HAMP"/>
    <property type="match status" value="1"/>
</dbReference>
<keyword evidence="9 12" id="KW-1133">Transmembrane helix</keyword>
<evidence type="ECO:0000313" key="14">
    <source>
        <dbReference type="EMBL" id="MZQ86504.1"/>
    </source>
</evidence>
<reference evidence="14 15" key="1">
    <citation type="submission" date="2019-12" db="EMBL/GenBank/DDBJ databases">
        <title>Paenibacillus sp. nov. sp. isolated from soil.</title>
        <authorList>
            <person name="Kim J."/>
            <person name="Jeong S.E."/>
            <person name="Jung H.S."/>
            <person name="Jeon C.O."/>
        </authorList>
    </citation>
    <scope>NUCLEOTIDE SEQUENCE [LARGE SCALE GENOMIC DNA]</scope>
    <source>
        <strain evidence="14 15">5J-6</strain>
    </source>
</reference>
<evidence type="ECO:0000256" key="7">
    <source>
        <dbReference type="ARBA" id="ARBA00022777"/>
    </source>
</evidence>
<evidence type="ECO:0000256" key="5">
    <source>
        <dbReference type="ARBA" id="ARBA00022692"/>
    </source>
</evidence>
<evidence type="ECO:0000256" key="11">
    <source>
        <dbReference type="ARBA" id="ARBA00023136"/>
    </source>
</evidence>
<dbReference type="SUPFAM" id="SSF158472">
    <property type="entry name" value="HAMP domain-like"/>
    <property type="match status" value="1"/>
</dbReference>
<dbReference type="Proteomes" id="UP000481087">
    <property type="component" value="Unassembled WGS sequence"/>
</dbReference>
<dbReference type="InterPro" id="IPR036890">
    <property type="entry name" value="HATPase_C_sf"/>
</dbReference>
<dbReference type="InterPro" id="IPR010559">
    <property type="entry name" value="Sig_transdc_His_kin_internal"/>
</dbReference>
<dbReference type="SUPFAM" id="SSF55874">
    <property type="entry name" value="ATPase domain of HSP90 chaperone/DNA topoisomerase II/histidine kinase"/>
    <property type="match status" value="1"/>
</dbReference>
<keyword evidence="2" id="KW-1003">Cell membrane</keyword>
<dbReference type="Pfam" id="PF06580">
    <property type="entry name" value="His_kinase"/>
    <property type="match status" value="1"/>
</dbReference>
<dbReference type="SMART" id="SM00304">
    <property type="entry name" value="HAMP"/>
    <property type="match status" value="1"/>
</dbReference>
<dbReference type="AlphaFoldDB" id="A0A6L8V8H3"/>
<organism evidence="14 15">
    <name type="scientific">Paenibacillus silvestris</name>
    <dbReference type="NCBI Taxonomy" id="2606219"/>
    <lineage>
        <taxon>Bacteria</taxon>
        <taxon>Bacillati</taxon>
        <taxon>Bacillota</taxon>
        <taxon>Bacilli</taxon>
        <taxon>Bacillales</taxon>
        <taxon>Paenibacillaceae</taxon>
        <taxon>Paenibacillus</taxon>
    </lineage>
</organism>
<evidence type="ECO:0000259" key="13">
    <source>
        <dbReference type="PROSITE" id="PS50885"/>
    </source>
</evidence>
<dbReference type="CDD" id="cd06225">
    <property type="entry name" value="HAMP"/>
    <property type="match status" value="1"/>
</dbReference>
<evidence type="ECO:0000256" key="6">
    <source>
        <dbReference type="ARBA" id="ARBA00022741"/>
    </source>
</evidence>
<keyword evidence="7" id="KW-0418">Kinase</keyword>
<dbReference type="PROSITE" id="PS50885">
    <property type="entry name" value="HAMP"/>
    <property type="match status" value="1"/>
</dbReference>
<dbReference type="InterPro" id="IPR050640">
    <property type="entry name" value="Bact_2-comp_sensor_kinase"/>
</dbReference>
<feature type="transmembrane region" description="Helical" evidence="12">
    <location>
        <begin position="12"/>
        <end position="34"/>
    </location>
</feature>
<keyword evidence="6" id="KW-0547">Nucleotide-binding</keyword>
<name>A0A6L8V8H3_9BACL</name>
<evidence type="ECO:0000256" key="8">
    <source>
        <dbReference type="ARBA" id="ARBA00022840"/>
    </source>
</evidence>
<evidence type="ECO:0000256" key="4">
    <source>
        <dbReference type="ARBA" id="ARBA00022679"/>
    </source>
</evidence>
<comment type="caution">
    <text evidence="14">The sequence shown here is derived from an EMBL/GenBank/DDBJ whole genome shotgun (WGS) entry which is preliminary data.</text>
</comment>
<gene>
    <name evidence="14" type="ORF">GQF01_30815</name>
</gene>
<dbReference type="PANTHER" id="PTHR34220">
    <property type="entry name" value="SENSOR HISTIDINE KINASE YPDA"/>
    <property type="match status" value="1"/>
</dbReference>
<evidence type="ECO:0000256" key="3">
    <source>
        <dbReference type="ARBA" id="ARBA00022553"/>
    </source>
</evidence>
<feature type="transmembrane region" description="Helical" evidence="12">
    <location>
        <begin position="300"/>
        <end position="322"/>
    </location>
</feature>
<keyword evidence="10" id="KW-0902">Two-component regulatory system</keyword>
<feature type="domain" description="HAMP" evidence="13">
    <location>
        <begin position="324"/>
        <end position="376"/>
    </location>
</feature>
<accession>A0A6L8V8H3</accession>
<keyword evidence="5 12" id="KW-0812">Transmembrane</keyword>
<evidence type="ECO:0000256" key="10">
    <source>
        <dbReference type="ARBA" id="ARBA00023012"/>
    </source>
</evidence>
<dbReference type="Gene3D" id="6.10.340.10">
    <property type="match status" value="1"/>
</dbReference>
<keyword evidence="11 12" id="KW-0472">Membrane</keyword>
<evidence type="ECO:0000256" key="2">
    <source>
        <dbReference type="ARBA" id="ARBA00022475"/>
    </source>
</evidence>
<protein>
    <submittedName>
        <fullName evidence="14">HAMP domain-containing protein</fullName>
    </submittedName>
</protein>
<keyword evidence="15" id="KW-1185">Reference proteome</keyword>
<dbReference type="GO" id="GO:0000155">
    <property type="term" value="F:phosphorelay sensor kinase activity"/>
    <property type="evidence" value="ECO:0007669"/>
    <property type="project" value="InterPro"/>
</dbReference>
<keyword evidence="4" id="KW-0808">Transferase</keyword>
<comment type="subcellular location">
    <subcellularLocation>
        <location evidence="1">Cell membrane</location>
        <topology evidence="1">Multi-pass membrane protein</topology>
    </subcellularLocation>
</comment>
<evidence type="ECO:0000256" key="12">
    <source>
        <dbReference type="SAM" id="Phobius"/>
    </source>
</evidence>
<proteinExistence type="predicted"/>